<feature type="compositionally biased region" description="Gly residues" evidence="4">
    <location>
        <begin position="287"/>
        <end position="305"/>
    </location>
</feature>
<dbReference type="PANTHER" id="PTHR43775:SF51">
    <property type="entry name" value="INACTIVE PHENOLPHTHIOCEROL SYNTHESIS POLYKETIDE SYNTHASE TYPE I PKS1-RELATED"/>
    <property type="match status" value="1"/>
</dbReference>
<dbReference type="InterPro" id="IPR009081">
    <property type="entry name" value="PP-bd_ACP"/>
</dbReference>
<reference evidence="6 7" key="1">
    <citation type="submission" date="2014-12" db="EMBL/GenBank/DDBJ databases">
        <title>Frankia sp. BMG5.1 draft genome.</title>
        <authorList>
            <person name="Gtari M."/>
            <person name="Ghodhbane-Gtari F."/>
            <person name="Nouioui I."/>
            <person name="Ktari A."/>
            <person name="Hezbri K."/>
            <person name="Mimouni W."/>
            <person name="Sbissi I."/>
            <person name="Ayari A."/>
            <person name="Yamanaka T."/>
            <person name="Normand P."/>
            <person name="Tisa L.S."/>
            <person name="Boudabous A."/>
        </authorList>
    </citation>
    <scope>NUCLEOTIDE SEQUENCE [LARGE SCALE GENOMIC DNA]</scope>
    <source>
        <strain evidence="6 7">BMG5.1</strain>
    </source>
</reference>
<keyword evidence="1" id="KW-0596">Phosphopantetheine</keyword>
<evidence type="ECO:0000313" key="6">
    <source>
        <dbReference type="EMBL" id="KLL09809.1"/>
    </source>
</evidence>
<dbReference type="PANTHER" id="PTHR43775">
    <property type="entry name" value="FATTY ACID SYNTHASE"/>
    <property type="match status" value="1"/>
</dbReference>
<dbReference type="SMART" id="SM00823">
    <property type="entry name" value="PKS_PP"/>
    <property type="match status" value="1"/>
</dbReference>
<dbReference type="EMBL" id="JWIO01000057">
    <property type="protein sequence ID" value="KLL09809.1"/>
    <property type="molecule type" value="Genomic_DNA"/>
</dbReference>
<dbReference type="InterPro" id="IPR020806">
    <property type="entry name" value="PKS_PP-bd"/>
</dbReference>
<dbReference type="InterPro" id="IPR050091">
    <property type="entry name" value="PKS_NRPS_Biosynth_Enz"/>
</dbReference>
<accession>A0ABR5EZC1</accession>
<evidence type="ECO:0000256" key="1">
    <source>
        <dbReference type="ARBA" id="ARBA00022450"/>
    </source>
</evidence>
<dbReference type="PROSITE" id="PS00012">
    <property type="entry name" value="PHOSPHOPANTETHEINE"/>
    <property type="match status" value="1"/>
</dbReference>
<dbReference type="RefSeq" id="WP_047224965.1">
    <property type="nucleotide sequence ID" value="NZ_JWIO01000057.1"/>
</dbReference>
<dbReference type="Gene3D" id="1.10.1200.10">
    <property type="entry name" value="ACP-like"/>
    <property type="match status" value="1"/>
</dbReference>
<comment type="caution">
    <text evidence="6">The sequence shown here is derived from an EMBL/GenBank/DDBJ whole genome shotgun (WGS) entry which is preliminary data.</text>
</comment>
<feature type="non-terminal residue" evidence="6">
    <location>
        <position position="1"/>
    </location>
</feature>
<evidence type="ECO:0000256" key="3">
    <source>
        <dbReference type="ARBA" id="ARBA00022679"/>
    </source>
</evidence>
<dbReference type="SUPFAM" id="SSF47336">
    <property type="entry name" value="ACP-like"/>
    <property type="match status" value="1"/>
</dbReference>
<name>A0ABR5EZC1_9ACTN</name>
<protein>
    <recommendedName>
        <fullName evidence="5">Carrier domain-containing protein</fullName>
    </recommendedName>
</protein>
<dbReference type="Proteomes" id="UP000035425">
    <property type="component" value="Unassembled WGS sequence"/>
</dbReference>
<keyword evidence="7" id="KW-1185">Reference proteome</keyword>
<dbReference type="InterPro" id="IPR036736">
    <property type="entry name" value="ACP-like_sf"/>
</dbReference>
<evidence type="ECO:0000256" key="4">
    <source>
        <dbReference type="SAM" id="MobiDB-lite"/>
    </source>
</evidence>
<proteinExistence type="predicted"/>
<feature type="region of interest" description="Disordered" evidence="4">
    <location>
        <begin position="80"/>
        <end position="141"/>
    </location>
</feature>
<evidence type="ECO:0000256" key="2">
    <source>
        <dbReference type="ARBA" id="ARBA00022553"/>
    </source>
</evidence>
<gene>
    <name evidence="6" type="ORF">FrCorBMG51_22360</name>
</gene>
<keyword evidence="2" id="KW-0597">Phosphoprotein</keyword>
<evidence type="ECO:0000259" key="5">
    <source>
        <dbReference type="PROSITE" id="PS50075"/>
    </source>
</evidence>
<dbReference type="InterPro" id="IPR006162">
    <property type="entry name" value="Ppantetheine_attach_site"/>
</dbReference>
<sequence length="328" mass="32904">GGPAACRRSRWPGACGRTGTGWAAAWIRPRCGDCRAPASCRCPTGPRWSCSTWRWARTTRSSSPPGWTCRRWPPGRVPPAWSAGCPARPGAAGSATPSRPAAGTAPGLPSGLPSGLSSGLPSGAAAPDAGADRNGGAGQPADRWAALTEPARTTAVRALVHSEITGVLGLDASASLDDRRGLLDLGFDSLTAVELRNRLTNATGLQLPTTLVFDYPTVGELATHVRGQLAAAAAPDPAALLAGLDELAAALPALASDQGGRKAVAARLRKLLDALAATDGSAHLGAPGDGNGTDGGHDTGGGNGAAGPAPDASDDEIFAFIDNELGTP</sequence>
<dbReference type="Pfam" id="PF00550">
    <property type="entry name" value="PP-binding"/>
    <property type="match status" value="1"/>
</dbReference>
<dbReference type="SMART" id="SM01294">
    <property type="entry name" value="PKS_PP_betabranch"/>
    <property type="match status" value="1"/>
</dbReference>
<feature type="domain" description="Carrier" evidence="5">
    <location>
        <begin position="151"/>
        <end position="229"/>
    </location>
</feature>
<keyword evidence="3" id="KW-0808">Transferase</keyword>
<dbReference type="PROSITE" id="PS50075">
    <property type="entry name" value="CARRIER"/>
    <property type="match status" value="1"/>
</dbReference>
<organism evidence="6 7">
    <name type="scientific">Protofrankia coriariae</name>
    <dbReference type="NCBI Taxonomy" id="1562887"/>
    <lineage>
        <taxon>Bacteria</taxon>
        <taxon>Bacillati</taxon>
        <taxon>Actinomycetota</taxon>
        <taxon>Actinomycetes</taxon>
        <taxon>Frankiales</taxon>
        <taxon>Frankiaceae</taxon>
        <taxon>Protofrankia</taxon>
    </lineage>
</organism>
<evidence type="ECO:0000313" key="7">
    <source>
        <dbReference type="Proteomes" id="UP000035425"/>
    </source>
</evidence>
<feature type="compositionally biased region" description="Low complexity" evidence="4">
    <location>
        <begin position="100"/>
        <end position="132"/>
    </location>
</feature>
<feature type="region of interest" description="Disordered" evidence="4">
    <location>
        <begin position="282"/>
        <end position="313"/>
    </location>
</feature>